<dbReference type="OrthoDB" id="9774345at2"/>
<dbReference type="InterPro" id="IPR013216">
    <property type="entry name" value="Methyltransf_11"/>
</dbReference>
<dbReference type="GO" id="GO:0032259">
    <property type="term" value="P:methylation"/>
    <property type="evidence" value="ECO:0007669"/>
    <property type="project" value="UniProtKB-KW"/>
</dbReference>
<dbReference type="STRING" id="646529.Desaci_2093"/>
<accession>I4D5J0</accession>
<dbReference type="EMBL" id="CP003639">
    <property type="protein sequence ID" value="AFM41064.1"/>
    <property type="molecule type" value="Genomic_DNA"/>
</dbReference>
<proteinExistence type="predicted"/>
<dbReference type="Gene3D" id="3.40.50.150">
    <property type="entry name" value="Vaccinia Virus protein VP39"/>
    <property type="match status" value="1"/>
</dbReference>
<gene>
    <name evidence="3" type="ordered locus">Desaci_2093</name>
</gene>
<organism evidence="3 4">
    <name type="scientific">Desulfosporosinus acidiphilus (strain DSM 22704 / JCM 16185 / SJ4)</name>
    <dbReference type="NCBI Taxonomy" id="646529"/>
    <lineage>
        <taxon>Bacteria</taxon>
        <taxon>Bacillati</taxon>
        <taxon>Bacillota</taxon>
        <taxon>Clostridia</taxon>
        <taxon>Eubacteriales</taxon>
        <taxon>Desulfitobacteriaceae</taxon>
        <taxon>Desulfosporosinus</taxon>
    </lineage>
</organism>
<dbReference type="KEGG" id="dai:Desaci_2093"/>
<feature type="region of interest" description="Disordered" evidence="1">
    <location>
        <begin position="218"/>
        <end position="245"/>
    </location>
</feature>
<keyword evidence="3" id="KW-0830">Ubiquinone</keyword>
<feature type="compositionally biased region" description="Basic and acidic residues" evidence="1">
    <location>
        <begin position="221"/>
        <end position="234"/>
    </location>
</feature>
<dbReference type="RefSeq" id="WP_014827068.1">
    <property type="nucleotide sequence ID" value="NC_018068.1"/>
</dbReference>
<dbReference type="InterPro" id="IPR029063">
    <property type="entry name" value="SAM-dependent_MTases_sf"/>
</dbReference>
<dbReference type="PANTHER" id="PTHR43861">
    <property type="entry name" value="TRANS-ACONITATE 2-METHYLTRANSFERASE-RELATED"/>
    <property type="match status" value="1"/>
</dbReference>
<protein>
    <submittedName>
        <fullName evidence="3">Methylase involved in ubiquinone/menaquinone biosynthesis</fullName>
    </submittedName>
</protein>
<keyword evidence="4" id="KW-1185">Reference proteome</keyword>
<dbReference type="Pfam" id="PF08241">
    <property type="entry name" value="Methyltransf_11"/>
    <property type="match status" value="1"/>
</dbReference>
<feature type="domain" description="Methyltransferase type 11" evidence="2">
    <location>
        <begin position="47"/>
        <end position="141"/>
    </location>
</feature>
<sequence length="245" mass="28088">MKQNIYDNPIFHQSYINLREKGKGLNDVLEIPAFRSLLPDLHDKKVLDLGCGFGESCKWYVVNGAKCVVGVDISDKMITKAKQEFSDNRIEYVNQSIEDIELKPNNFDLVLSSLAFHYVVNFAKLVKRIYACVRPGGTLIFSQEHPVATAKKVSDGWVKDQNGKKVHWILDDYADEGIREQRWFIDGVIKYHRTLSTIMNTLIQTGFQIESVLEPTATVESEEKNESLKEERRRPPFLIVKAQKP</sequence>
<keyword evidence="3" id="KW-0808">Transferase</keyword>
<evidence type="ECO:0000259" key="2">
    <source>
        <dbReference type="Pfam" id="PF08241"/>
    </source>
</evidence>
<dbReference type="CDD" id="cd02440">
    <property type="entry name" value="AdoMet_MTases"/>
    <property type="match status" value="1"/>
</dbReference>
<dbReference type="eggNOG" id="COG2226">
    <property type="taxonomic scope" value="Bacteria"/>
</dbReference>
<dbReference type="SUPFAM" id="SSF53335">
    <property type="entry name" value="S-adenosyl-L-methionine-dependent methyltransferases"/>
    <property type="match status" value="1"/>
</dbReference>
<dbReference type="GO" id="GO:0008757">
    <property type="term" value="F:S-adenosylmethionine-dependent methyltransferase activity"/>
    <property type="evidence" value="ECO:0007669"/>
    <property type="project" value="InterPro"/>
</dbReference>
<evidence type="ECO:0000313" key="3">
    <source>
        <dbReference type="EMBL" id="AFM41064.1"/>
    </source>
</evidence>
<keyword evidence="3" id="KW-0489">Methyltransferase</keyword>
<dbReference type="HOGENOM" id="CLU_049749_4_0_9"/>
<dbReference type="Proteomes" id="UP000002892">
    <property type="component" value="Chromosome"/>
</dbReference>
<dbReference type="AlphaFoldDB" id="I4D5J0"/>
<reference evidence="3 4" key="1">
    <citation type="journal article" date="2012" name="J. Bacteriol.">
        <title>Complete genome sequences of Desulfosporosinus orientis DSM765T, Desulfosporosinus youngiae DSM17734T, Desulfosporosinus meridiei DSM13257T, and Desulfosporosinus acidiphilus DSM22704T.</title>
        <authorList>
            <person name="Pester M."/>
            <person name="Brambilla E."/>
            <person name="Alazard D."/>
            <person name="Rattei T."/>
            <person name="Weinmaier T."/>
            <person name="Han J."/>
            <person name="Lucas S."/>
            <person name="Lapidus A."/>
            <person name="Cheng J.F."/>
            <person name="Goodwin L."/>
            <person name="Pitluck S."/>
            <person name="Peters L."/>
            <person name="Ovchinnikova G."/>
            <person name="Teshima H."/>
            <person name="Detter J.C."/>
            <person name="Han C.S."/>
            <person name="Tapia R."/>
            <person name="Land M.L."/>
            <person name="Hauser L."/>
            <person name="Kyrpides N.C."/>
            <person name="Ivanova N.N."/>
            <person name="Pagani I."/>
            <person name="Huntmann M."/>
            <person name="Wei C.L."/>
            <person name="Davenport K.W."/>
            <person name="Daligault H."/>
            <person name="Chain P.S."/>
            <person name="Chen A."/>
            <person name="Mavromatis K."/>
            <person name="Markowitz V."/>
            <person name="Szeto E."/>
            <person name="Mikhailova N."/>
            <person name="Pati A."/>
            <person name="Wagner M."/>
            <person name="Woyke T."/>
            <person name="Ollivier B."/>
            <person name="Klenk H.P."/>
            <person name="Spring S."/>
            <person name="Loy A."/>
        </authorList>
    </citation>
    <scope>NUCLEOTIDE SEQUENCE [LARGE SCALE GENOMIC DNA]</scope>
    <source>
        <strain evidence="4">DSM 22704 / JCM 16185 / SJ4</strain>
    </source>
</reference>
<evidence type="ECO:0000256" key="1">
    <source>
        <dbReference type="SAM" id="MobiDB-lite"/>
    </source>
</evidence>
<evidence type="ECO:0000313" key="4">
    <source>
        <dbReference type="Proteomes" id="UP000002892"/>
    </source>
</evidence>
<name>I4D5J0_DESAJ</name>